<proteinExistence type="inferred from homology"/>
<accession>A0A2V1DP20</accession>
<dbReference type="ESTHER" id="9pleo-a0a2v1dp20">
    <property type="family name" value="FaeC"/>
</dbReference>
<evidence type="ECO:0000313" key="13">
    <source>
        <dbReference type="Proteomes" id="UP000244855"/>
    </source>
</evidence>
<dbReference type="GO" id="GO:0005576">
    <property type="term" value="C:extracellular region"/>
    <property type="evidence" value="ECO:0007669"/>
    <property type="project" value="UniProtKB-SubCell"/>
</dbReference>
<comment type="catalytic activity">
    <reaction evidence="10 11">
        <text>feruloyl-polysaccharide + H2O = ferulate + polysaccharide.</text>
        <dbReference type="EC" id="3.1.1.73"/>
    </reaction>
</comment>
<evidence type="ECO:0000256" key="7">
    <source>
        <dbReference type="ARBA" id="ARBA00023277"/>
    </source>
</evidence>
<organism evidence="12 13">
    <name type="scientific">Periconia macrospinosa</name>
    <dbReference type="NCBI Taxonomy" id="97972"/>
    <lineage>
        <taxon>Eukaryota</taxon>
        <taxon>Fungi</taxon>
        <taxon>Dikarya</taxon>
        <taxon>Ascomycota</taxon>
        <taxon>Pezizomycotina</taxon>
        <taxon>Dothideomycetes</taxon>
        <taxon>Pleosporomycetidae</taxon>
        <taxon>Pleosporales</taxon>
        <taxon>Massarineae</taxon>
        <taxon>Periconiaceae</taxon>
        <taxon>Periconia</taxon>
    </lineage>
</organism>
<dbReference type="InterPro" id="IPR043595">
    <property type="entry name" value="FaeB/C/D"/>
</dbReference>
<comment type="similarity">
    <text evidence="2 11">Belongs to the faeC family.</text>
</comment>
<name>A0A2V1DP20_9PLEO</name>
<dbReference type="EC" id="3.1.1.73" evidence="11"/>
<dbReference type="GO" id="GO:0030600">
    <property type="term" value="F:feruloyl esterase activity"/>
    <property type="evidence" value="ECO:0007669"/>
    <property type="project" value="UniProtKB-UniRule"/>
</dbReference>
<evidence type="ECO:0000256" key="4">
    <source>
        <dbReference type="ARBA" id="ARBA00022651"/>
    </source>
</evidence>
<evidence type="ECO:0000256" key="8">
    <source>
        <dbReference type="ARBA" id="ARBA00023326"/>
    </source>
</evidence>
<reference evidence="12 13" key="1">
    <citation type="journal article" date="2018" name="Sci. Rep.">
        <title>Comparative genomics provides insights into the lifestyle and reveals functional heterogeneity of dark septate endophytic fungi.</title>
        <authorList>
            <person name="Knapp D.G."/>
            <person name="Nemeth J.B."/>
            <person name="Barry K."/>
            <person name="Hainaut M."/>
            <person name="Henrissat B."/>
            <person name="Johnson J."/>
            <person name="Kuo A."/>
            <person name="Lim J.H.P."/>
            <person name="Lipzen A."/>
            <person name="Nolan M."/>
            <person name="Ohm R.A."/>
            <person name="Tamas L."/>
            <person name="Grigoriev I.V."/>
            <person name="Spatafora J.W."/>
            <person name="Nagy L.G."/>
            <person name="Kovacs G.M."/>
        </authorList>
    </citation>
    <scope>NUCLEOTIDE SEQUENCE [LARGE SCALE GENOMIC DNA]</scope>
    <source>
        <strain evidence="12 13">DSE2036</strain>
    </source>
</reference>
<keyword evidence="7 11" id="KW-0119">Carbohydrate metabolism</keyword>
<dbReference type="GO" id="GO:0045493">
    <property type="term" value="P:xylan catabolic process"/>
    <property type="evidence" value="ECO:0007669"/>
    <property type="project" value="UniProtKB-UniRule"/>
</dbReference>
<dbReference type="PANTHER" id="PTHR38050">
    <property type="match status" value="1"/>
</dbReference>
<feature type="signal peptide" evidence="11">
    <location>
        <begin position="1"/>
        <end position="20"/>
    </location>
</feature>
<evidence type="ECO:0000256" key="1">
    <source>
        <dbReference type="ARBA" id="ARBA00004613"/>
    </source>
</evidence>
<evidence type="ECO:0000256" key="11">
    <source>
        <dbReference type="RuleBase" id="RU367094"/>
    </source>
</evidence>
<keyword evidence="5 11" id="KW-0732">Signal</keyword>
<feature type="chain" id="PRO_5027147610" description="Feruloyl esterase C" evidence="11">
    <location>
        <begin position="21"/>
        <end position="291"/>
    </location>
</feature>
<dbReference type="Gene3D" id="3.40.50.1820">
    <property type="entry name" value="alpha/beta hydrolase"/>
    <property type="match status" value="1"/>
</dbReference>
<keyword evidence="6 11" id="KW-0378">Hydrolase</keyword>
<evidence type="ECO:0000313" key="12">
    <source>
        <dbReference type="EMBL" id="PVH98904.1"/>
    </source>
</evidence>
<comment type="function">
    <text evidence="9 11">Involved in degradation of plant cell walls. Hydrolyzes the feruloyl-arabinose ester bond in arabinoxylans, and the feruloyl-galactose ester bond in pectin. Active against paranitrophenyl-acetate, methyl ferulate and wheat arabinoxylan.</text>
</comment>
<dbReference type="InterPro" id="IPR029058">
    <property type="entry name" value="AB_hydrolase_fold"/>
</dbReference>
<protein>
    <recommendedName>
        <fullName evidence="11">Feruloyl esterase C</fullName>
        <ecNumber evidence="11">3.1.1.73</ecNumber>
    </recommendedName>
    <alternativeName>
        <fullName evidence="11">Ferulic acid esterase C</fullName>
    </alternativeName>
</protein>
<evidence type="ECO:0000256" key="6">
    <source>
        <dbReference type="ARBA" id="ARBA00022801"/>
    </source>
</evidence>
<evidence type="ECO:0000256" key="3">
    <source>
        <dbReference type="ARBA" id="ARBA00022525"/>
    </source>
</evidence>
<dbReference type="Proteomes" id="UP000244855">
    <property type="component" value="Unassembled WGS sequence"/>
</dbReference>
<dbReference type="SUPFAM" id="SSF53474">
    <property type="entry name" value="alpha/beta-Hydrolases"/>
    <property type="match status" value="1"/>
</dbReference>
<sequence length="291" mass="30915">MHLLNSLVLGLATLTNIAAGANSAGCGKAPTITTGTKTINVGGTNRQFRIRVPSNYQNNKPYKVVYGLHWNGGTMDQVADGGRDKWAYFGMQKIANETAIFVAPQGLDGGWANSGGRDTKLIDAINDYIDAGLCVDQGQRFSIGFSYGAGMSYSLACNRANKFRGVAIIAGGQLAGCEGGTSPIAYFGIHGIKDNVLNISGGRSLRDRFIKNNGCNSMAGVKEPTSGSRIHITTAATGCKQGYPVRWAAHDGGHIQSAADKPAPNEEDGTRSWVEGEVWAFWNLPELQTPK</sequence>
<evidence type="ECO:0000256" key="10">
    <source>
        <dbReference type="ARBA" id="ARBA00034075"/>
    </source>
</evidence>
<dbReference type="EMBL" id="KZ805403">
    <property type="protein sequence ID" value="PVH98904.1"/>
    <property type="molecule type" value="Genomic_DNA"/>
</dbReference>
<keyword evidence="8 11" id="KW-0624">Polysaccharide degradation</keyword>
<keyword evidence="4 11" id="KW-0858">Xylan degradation</keyword>
<dbReference type="PANTHER" id="PTHR38050:SF1">
    <property type="entry name" value="FERULOYL ESTERASE C"/>
    <property type="match status" value="1"/>
</dbReference>
<keyword evidence="3 11" id="KW-0964">Secreted</keyword>
<dbReference type="OrthoDB" id="424610at2759"/>
<evidence type="ECO:0000256" key="2">
    <source>
        <dbReference type="ARBA" id="ARBA00010278"/>
    </source>
</evidence>
<comment type="subcellular location">
    <subcellularLocation>
        <location evidence="1 11">Secreted</location>
    </subcellularLocation>
</comment>
<gene>
    <name evidence="12" type="ORF">DM02DRAFT_595250</name>
</gene>
<evidence type="ECO:0000256" key="9">
    <source>
        <dbReference type="ARBA" id="ARBA00025250"/>
    </source>
</evidence>
<keyword evidence="13" id="KW-1185">Reference proteome</keyword>
<evidence type="ECO:0000256" key="5">
    <source>
        <dbReference type="ARBA" id="ARBA00022729"/>
    </source>
</evidence>
<dbReference type="AlphaFoldDB" id="A0A2V1DP20"/>